<gene>
    <name evidence="1" type="ORF">I7I52_09714</name>
</gene>
<protein>
    <submittedName>
        <fullName evidence="1">Uncharacterized protein</fullName>
    </submittedName>
</protein>
<proteinExistence type="predicted"/>
<evidence type="ECO:0000313" key="1">
    <source>
        <dbReference type="EMBL" id="KAG5299411.1"/>
    </source>
</evidence>
<comment type="caution">
    <text evidence="1">The sequence shown here is derived from an EMBL/GenBank/DDBJ whole genome shotgun (WGS) entry which is preliminary data.</text>
</comment>
<dbReference type="Proteomes" id="UP000670092">
    <property type="component" value="Unassembled WGS sequence"/>
</dbReference>
<reference evidence="1 2" key="1">
    <citation type="submission" date="2021-01" db="EMBL/GenBank/DDBJ databases">
        <title>Chromosome-level genome assembly of a human fungal pathogen reveals clustering of transcriptionally co-regulated genes.</title>
        <authorList>
            <person name="Voorhies M."/>
            <person name="Cohen S."/>
            <person name="Shea T.P."/>
            <person name="Petrus S."/>
            <person name="Munoz J.F."/>
            <person name="Poplawski S."/>
            <person name="Goldman W.E."/>
            <person name="Michael T."/>
            <person name="Cuomo C.A."/>
            <person name="Sil A."/>
            <person name="Beyhan S."/>
        </authorList>
    </citation>
    <scope>NUCLEOTIDE SEQUENCE [LARGE SCALE GENOMIC DNA]</scope>
    <source>
        <strain evidence="1 2">G184AR</strain>
    </source>
</reference>
<organism evidence="1 2">
    <name type="scientific">Ajellomyces capsulatus</name>
    <name type="common">Darling's disease fungus</name>
    <name type="synonym">Histoplasma capsulatum</name>
    <dbReference type="NCBI Taxonomy" id="5037"/>
    <lineage>
        <taxon>Eukaryota</taxon>
        <taxon>Fungi</taxon>
        <taxon>Dikarya</taxon>
        <taxon>Ascomycota</taxon>
        <taxon>Pezizomycotina</taxon>
        <taxon>Eurotiomycetes</taxon>
        <taxon>Eurotiomycetidae</taxon>
        <taxon>Onygenales</taxon>
        <taxon>Ajellomycetaceae</taxon>
        <taxon>Histoplasma</taxon>
    </lineage>
</organism>
<dbReference type="VEuPathDB" id="FungiDB:I7I52_09714"/>
<sequence length="65" mass="7325">MRKHHASYGPAEGFDALESWWKLLQKVFKSASFHVASFISCNIPEGATIPLFQHAVFRPILSLPL</sequence>
<name>A0A8H7YYG9_AJECA</name>
<accession>A0A8H7YYG9</accession>
<dbReference type="AlphaFoldDB" id="A0A8H7YYG9"/>
<dbReference type="EMBL" id="JAEVHI010000002">
    <property type="protein sequence ID" value="KAG5299411.1"/>
    <property type="molecule type" value="Genomic_DNA"/>
</dbReference>
<evidence type="ECO:0000313" key="2">
    <source>
        <dbReference type="Proteomes" id="UP000670092"/>
    </source>
</evidence>